<evidence type="ECO:0000313" key="6">
    <source>
        <dbReference type="Proteomes" id="UP000280444"/>
    </source>
</evidence>
<evidence type="ECO:0000256" key="3">
    <source>
        <dbReference type="SAM" id="MobiDB-lite"/>
    </source>
</evidence>
<evidence type="ECO:0000256" key="1">
    <source>
        <dbReference type="ARBA" id="ARBA00009108"/>
    </source>
</evidence>
<feature type="coiled-coil region" evidence="2">
    <location>
        <begin position="89"/>
        <end position="130"/>
    </location>
</feature>
<dbReference type="EMBL" id="RQZF01000001">
    <property type="protein sequence ID" value="RRC96189.1"/>
    <property type="molecule type" value="Genomic_DNA"/>
</dbReference>
<dbReference type="AlphaFoldDB" id="A0A3P1SGY9"/>
<keyword evidence="6" id="KW-1185">Reference proteome</keyword>
<dbReference type="InterPro" id="IPR010273">
    <property type="entry name" value="DUF881"/>
</dbReference>
<dbReference type="GO" id="GO:0005886">
    <property type="term" value="C:plasma membrane"/>
    <property type="evidence" value="ECO:0007669"/>
    <property type="project" value="TreeGrafter"/>
</dbReference>
<dbReference type="Pfam" id="PF05949">
    <property type="entry name" value="DUF881"/>
    <property type="match status" value="1"/>
</dbReference>
<keyword evidence="4" id="KW-0472">Membrane</keyword>
<gene>
    <name evidence="5" type="ORF">EII11_00485</name>
</gene>
<keyword evidence="2" id="KW-0175">Coiled coil</keyword>
<evidence type="ECO:0000256" key="2">
    <source>
        <dbReference type="SAM" id="Coils"/>
    </source>
</evidence>
<dbReference type="OrthoDB" id="3211287at2"/>
<evidence type="ECO:0000256" key="4">
    <source>
        <dbReference type="SAM" id="Phobius"/>
    </source>
</evidence>
<dbReference type="Gene3D" id="3.30.70.1880">
    <property type="entry name" value="Protein of unknown function DUF881"/>
    <property type="match status" value="1"/>
</dbReference>
<evidence type="ECO:0000313" key="5">
    <source>
        <dbReference type="EMBL" id="RRC96189.1"/>
    </source>
</evidence>
<reference evidence="5 6" key="1">
    <citation type="submission" date="2018-11" db="EMBL/GenBank/DDBJ databases">
        <title>Genomes From Bacteria Associated with the Canine Oral Cavity: a Test Case for Automated Genome-Based Taxonomic Assignment.</title>
        <authorList>
            <person name="Coil D.A."/>
            <person name="Jospin G."/>
            <person name="Darling A.E."/>
            <person name="Wallis C."/>
            <person name="Davis I.J."/>
            <person name="Harris S."/>
            <person name="Eisen J.A."/>
            <person name="Holcombe L.J."/>
            <person name="O'Flynn C."/>
        </authorList>
    </citation>
    <scope>NUCLEOTIDE SEQUENCE [LARGE SCALE GENOMIC DNA]</scope>
    <source>
        <strain evidence="5 6">OH770</strain>
    </source>
</reference>
<comment type="similarity">
    <text evidence="1">Belongs to the UPF0749 family.</text>
</comment>
<dbReference type="PANTHER" id="PTHR37313">
    <property type="entry name" value="UPF0749 PROTEIN RV1825"/>
    <property type="match status" value="1"/>
</dbReference>
<name>A0A3P1SGY9_9ACTO</name>
<keyword evidence="4" id="KW-1133">Transmembrane helix</keyword>
<accession>A0A3P1SGY9</accession>
<organism evidence="5 6">
    <name type="scientific">Schaalia canis</name>
    <dbReference type="NCBI Taxonomy" id="100469"/>
    <lineage>
        <taxon>Bacteria</taxon>
        <taxon>Bacillati</taxon>
        <taxon>Actinomycetota</taxon>
        <taxon>Actinomycetes</taxon>
        <taxon>Actinomycetales</taxon>
        <taxon>Actinomycetaceae</taxon>
        <taxon>Schaalia</taxon>
    </lineage>
</organism>
<sequence length="267" mass="28784">MQSSQGTAPDPKVANAEHSQSSSQADEKKKTTPSITRKLWKAFISAPRGIHVVLLIIFFSLGFALASQVISQRSDPLESLTQEDLVVLLEELTSKEESLRAERAQLLSKLSELENAATQRQAALDEAIKARELAEINAALVPVEGPGVIMTVVDSQKALSTTNFVMALGELRNAGAEAVALNGVRLTMRSSFTSDANGVYLDGKPLASPFRWEVIGEPDTIATALEIQAGSAAQMRAKGADVTIRREEAVTIRPVAQPIEPRWAKVQ</sequence>
<dbReference type="Proteomes" id="UP000280444">
    <property type="component" value="Unassembled WGS sequence"/>
</dbReference>
<feature type="region of interest" description="Disordered" evidence="3">
    <location>
        <begin position="1"/>
        <end position="31"/>
    </location>
</feature>
<proteinExistence type="inferred from homology"/>
<feature type="transmembrane region" description="Helical" evidence="4">
    <location>
        <begin position="49"/>
        <end position="70"/>
    </location>
</feature>
<comment type="caution">
    <text evidence="5">The sequence shown here is derived from an EMBL/GenBank/DDBJ whole genome shotgun (WGS) entry which is preliminary data.</text>
</comment>
<keyword evidence="4" id="KW-0812">Transmembrane</keyword>
<dbReference type="RefSeq" id="WP_124867525.1">
    <property type="nucleotide sequence ID" value="NZ_RQZF01000001.1"/>
</dbReference>
<dbReference type="PANTHER" id="PTHR37313:SF2">
    <property type="entry name" value="UPF0749 PROTEIN YLXX"/>
    <property type="match status" value="1"/>
</dbReference>
<protein>
    <submittedName>
        <fullName evidence="5">DUF881 domain-containing protein</fullName>
    </submittedName>
</protein>